<keyword evidence="2" id="KW-1133">Transmembrane helix</keyword>
<dbReference type="EMBL" id="QQAV01000001">
    <property type="protein sequence ID" value="RDI28875.1"/>
    <property type="molecule type" value="Genomic_DNA"/>
</dbReference>
<dbReference type="RefSeq" id="WP_114801655.1">
    <property type="nucleotide sequence ID" value="NZ_QQAV01000001.1"/>
</dbReference>
<dbReference type="AlphaFoldDB" id="A0A370FP80"/>
<evidence type="ECO:0000256" key="2">
    <source>
        <dbReference type="SAM" id="Phobius"/>
    </source>
</evidence>
<keyword evidence="2" id="KW-0472">Membrane</keyword>
<keyword evidence="4" id="KW-1185">Reference proteome</keyword>
<organism evidence="3 4">
    <name type="scientific">Pseudacidovorax intermedius</name>
    <dbReference type="NCBI Taxonomy" id="433924"/>
    <lineage>
        <taxon>Bacteria</taxon>
        <taxon>Pseudomonadati</taxon>
        <taxon>Pseudomonadota</taxon>
        <taxon>Betaproteobacteria</taxon>
        <taxon>Burkholderiales</taxon>
        <taxon>Comamonadaceae</taxon>
        <taxon>Pseudacidovorax</taxon>
    </lineage>
</organism>
<keyword evidence="2" id="KW-0812">Transmembrane</keyword>
<proteinExistence type="predicted"/>
<gene>
    <name evidence="3" type="ORF">DFR41_101631</name>
</gene>
<sequence>MTLSKILVPVAGLALLVIGWRSYGLAGVVGVAGGIMMFLLLHFTRTMTVLRRAGNRPMGYVDSAVMLNAKLKPRMTLLHVIAMTRSIGAAQTPEGVQPEVFRWTDNSESYVDATFHEGKLREWKLTRPVQVEEALAEPAAPAAAGAPTEAAPDLR</sequence>
<feature type="region of interest" description="Disordered" evidence="1">
    <location>
        <begin position="135"/>
        <end position="155"/>
    </location>
</feature>
<comment type="caution">
    <text evidence="3">The sequence shown here is derived from an EMBL/GenBank/DDBJ whole genome shotgun (WGS) entry which is preliminary data.</text>
</comment>
<evidence type="ECO:0000313" key="3">
    <source>
        <dbReference type="EMBL" id="RDI28875.1"/>
    </source>
</evidence>
<evidence type="ECO:0000313" key="4">
    <source>
        <dbReference type="Proteomes" id="UP000255265"/>
    </source>
</evidence>
<protein>
    <recommendedName>
        <fullName evidence="5">Glycerate kinase</fullName>
    </recommendedName>
</protein>
<accession>A0A370FP80</accession>
<evidence type="ECO:0008006" key="5">
    <source>
        <dbReference type="Google" id="ProtNLM"/>
    </source>
</evidence>
<evidence type="ECO:0000256" key="1">
    <source>
        <dbReference type="SAM" id="MobiDB-lite"/>
    </source>
</evidence>
<dbReference type="Proteomes" id="UP000255265">
    <property type="component" value="Unassembled WGS sequence"/>
</dbReference>
<name>A0A370FP80_9BURK</name>
<dbReference type="OrthoDB" id="8907926at2"/>
<feature type="transmembrane region" description="Helical" evidence="2">
    <location>
        <begin position="20"/>
        <end position="43"/>
    </location>
</feature>
<reference evidence="3 4" key="1">
    <citation type="submission" date="2018-07" db="EMBL/GenBank/DDBJ databases">
        <title>Genomic Encyclopedia of Type Strains, Phase IV (KMG-IV): sequencing the most valuable type-strain genomes for metagenomic binning, comparative biology and taxonomic classification.</title>
        <authorList>
            <person name="Goeker M."/>
        </authorList>
    </citation>
    <scope>NUCLEOTIDE SEQUENCE [LARGE SCALE GENOMIC DNA]</scope>
    <source>
        <strain evidence="3 4">DSM 21352</strain>
    </source>
</reference>